<dbReference type="AlphaFoldDB" id="A0A2S9ZYL4"/>
<accession>A0A2S9ZYL4</accession>
<reference evidence="1 2" key="1">
    <citation type="journal article" date="2018" name="Elife">
        <title>Functional genomics of lipid metabolism in the oleaginous yeast Rhodosporidium toruloides.</title>
        <authorList>
            <person name="Coradetti S.T."/>
            <person name="Pinel D."/>
            <person name="Geiselman G."/>
            <person name="Ito M."/>
            <person name="Mondo S."/>
            <person name="Reilly M.C."/>
            <person name="Cheng Y.F."/>
            <person name="Bauer S."/>
            <person name="Grigoriev I."/>
            <person name="Gladden J.M."/>
            <person name="Simmons B.A."/>
            <person name="Brem R."/>
            <person name="Arkin A.P."/>
            <person name="Skerker J.M."/>
        </authorList>
    </citation>
    <scope>NUCLEOTIDE SEQUENCE [LARGE SCALE GENOMIC DNA]</scope>
    <source>
        <strain evidence="1 2">NBRC 0880</strain>
    </source>
</reference>
<gene>
    <name evidence="1" type="ORF">AAT19DRAFT_10994</name>
</gene>
<organism evidence="1 2">
    <name type="scientific">Rhodotorula toruloides</name>
    <name type="common">Yeast</name>
    <name type="synonym">Rhodosporidium toruloides</name>
    <dbReference type="NCBI Taxonomy" id="5286"/>
    <lineage>
        <taxon>Eukaryota</taxon>
        <taxon>Fungi</taxon>
        <taxon>Dikarya</taxon>
        <taxon>Basidiomycota</taxon>
        <taxon>Pucciniomycotina</taxon>
        <taxon>Microbotryomycetes</taxon>
        <taxon>Sporidiobolales</taxon>
        <taxon>Sporidiobolaceae</taxon>
        <taxon>Rhodotorula</taxon>
    </lineage>
</organism>
<dbReference type="OrthoDB" id="423313at2759"/>
<proteinExistence type="predicted"/>
<sequence>MDARYKEMLAGVVMDPHRPPDRWSEYLVPGEQYLVTNFFGGQTNQLFHKLYALYAARELGAVALLPSFVAIHFPGHTHRSIDAMYDMPRFYNLTGVRAFPLHRISRDGIQKTTTLEPLRLPCWTFTAYTKPDATWLPPPAASLNEYGIQLDYSWPDTEAVSTPSGQPVVLDDVLAFLSNRTRQASWIEQNRFRRLPHNRQHTSPAFDPANIPPLTLDNPVQCVDALFYVRSGWSRMWEQIGQHLHFVGTVQQAAEDYLRILFEVPEGQDVPPYISVHIRGTDFRTVHGSIPSTSFVNKVAEVRQLLAKRLADVESNMTRASAPRKTLLTAPENYPVVFTTDEQPTSTIWRELAAHGWKGVEHVRMNTTQRFDPWYPSLIDGAILAGAQGMVGTALSTYSFVSGERVKS</sequence>
<dbReference type="Gene3D" id="3.40.50.11350">
    <property type="match status" value="1"/>
</dbReference>
<protein>
    <submittedName>
        <fullName evidence="1">Uncharacterized protein</fullName>
    </submittedName>
</protein>
<comment type="caution">
    <text evidence="1">The sequence shown here is derived from an EMBL/GenBank/DDBJ whole genome shotgun (WGS) entry which is preliminary data.</text>
</comment>
<name>A0A2S9ZYL4_RHOTO</name>
<dbReference type="CDD" id="cd11296">
    <property type="entry name" value="O-FucT_like"/>
    <property type="match status" value="1"/>
</dbReference>
<dbReference type="EMBL" id="LCTV02000014">
    <property type="protein sequence ID" value="PRQ70837.1"/>
    <property type="molecule type" value="Genomic_DNA"/>
</dbReference>
<evidence type="ECO:0000313" key="1">
    <source>
        <dbReference type="EMBL" id="PRQ70837.1"/>
    </source>
</evidence>
<dbReference type="Proteomes" id="UP000239560">
    <property type="component" value="Unassembled WGS sequence"/>
</dbReference>
<evidence type="ECO:0000313" key="2">
    <source>
        <dbReference type="Proteomes" id="UP000239560"/>
    </source>
</evidence>